<protein>
    <submittedName>
        <fullName evidence="1">Uncharacterized protein</fullName>
    </submittedName>
</protein>
<dbReference type="AlphaFoldDB" id="A0A9D7SBD2"/>
<accession>A0A9D7SBD2</accession>
<sequence length="48" mass="5313">MLQILLRYFKKFSNFAFGDGFVLGLFELATGIGDDPLAIAQTAAVEFR</sequence>
<name>A0A9D7SBD2_9BACT</name>
<evidence type="ECO:0000313" key="2">
    <source>
        <dbReference type="Proteomes" id="UP000808349"/>
    </source>
</evidence>
<comment type="caution">
    <text evidence="1">The sequence shown here is derived from an EMBL/GenBank/DDBJ whole genome shotgun (WGS) entry which is preliminary data.</text>
</comment>
<proteinExistence type="predicted"/>
<evidence type="ECO:0000313" key="1">
    <source>
        <dbReference type="EMBL" id="MBK9719522.1"/>
    </source>
</evidence>
<dbReference type="Proteomes" id="UP000808349">
    <property type="component" value="Unassembled WGS sequence"/>
</dbReference>
<organism evidence="1 2">
    <name type="scientific">Candidatus Defluviibacterium haderslevense</name>
    <dbReference type="NCBI Taxonomy" id="2981993"/>
    <lineage>
        <taxon>Bacteria</taxon>
        <taxon>Pseudomonadati</taxon>
        <taxon>Bacteroidota</taxon>
        <taxon>Saprospiria</taxon>
        <taxon>Saprospirales</taxon>
        <taxon>Saprospiraceae</taxon>
        <taxon>Candidatus Defluviibacterium</taxon>
    </lineage>
</organism>
<reference evidence="1 2" key="1">
    <citation type="submission" date="2020-10" db="EMBL/GenBank/DDBJ databases">
        <title>Connecting structure to function with the recovery of over 1000 high-quality activated sludge metagenome-assembled genomes encoding full-length rRNA genes using long-read sequencing.</title>
        <authorList>
            <person name="Singleton C.M."/>
            <person name="Petriglieri F."/>
            <person name="Kristensen J.M."/>
            <person name="Kirkegaard R.H."/>
            <person name="Michaelsen T.Y."/>
            <person name="Andersen M.H."/>
            <person name="Karst S.M."/>
            <person name="Dueholm M.S."/>
            <person name="Nielsen P.H."/>
            <person name="Albertsen M."/>
        </authorList>
    </citation>
    <scope>NUCLEOTIDE SEQUENCE [LARGE SCALE GENOMIC DNA]</scope>
    <source>
        <strain evidence="1">Ribe_18-Q3-R11-54_BAT3C.373</strain>
    </source>
</reference>
<gene>
    <name evidence="1" type="ORF">IPO85_18795</name>
</gene>
<dbReference type="EMBL" id="JADKFW010000021">
    <property type="protein sequence ID" value="MBK9719522.1"/>
    <property type="molecule type" value="Genomic_DNA"/>
</dbReference>